<evidence type="ECO:0000313" key="2">
    <source>
        <dbReference type="EMBL" id="MQT27383.1"/>
    </source>
</evidence>
<dbReference type="EMBL" id="WIVT01000001">
    <property type="protein sequence ID" value="MQU14857.1"/>
    <property type="molecule type" value="Genomic_DNA"/>
</dbReference>
<dbReference type="EMBL" id="WIWC01000002">
    <property type="protein sequence ID" value="MQT78741.1"/>
    <property type="molecule type" value="Genomic_DNA"/>
</dbReference>
<accession>A0A6A7YP85</accession>
<dbReference type="AlphaFoldDB" id="A0A6A7YP85"/>
<dbReference type="RefSeq" id="WP_153381396.1">
    <property type="nucleotide sequence ID" value="NZ_JBITTT010000007.1"/>
</dbReference>
<keyword evidence="1" id="KW-0472">Membrane</keyword>
<sequence length="402" mass="45260">MNNLKREGDSESIENLSVHGAASYLPEQYLKLMSGATPSGVDKKELGFLIRRGDIANTRQYVRHVQTLPTSLKAVRKLLNYESFGVPELEPESITKMHVSIVAHANTWSALETGTKELARQLEKFSSEFLLFGNALLDLIKEVELGRRLTGTLEDLTGPELQRLSQMLLSATEKSVVSSLKTYLNMLELRTQNFIKQVSEVEKLASMFEITLTDDLIPTLQIKLSAYKYSGKPGEREEWMDQIEELDDQIEILSATYKKLVGLAFSGVAAGPLGLIITGGVFGDKAEKCRKQKNQLIEQRKAVREKVKESDRISDLLDGLQQQFVDLQGRMFSAEVGAKQLSQVWAYIARYLEEARDELDQVDNMAELHLFALNLSLVINPWRSIKDYSAQISNAFNELIKP</sequence>
<gene>
    <name evidence="4" type="ORF">GHN41_00155</name>
    <name evidence="3" type="ORF">GHN86_01465</name>
    <name evidence="2" type="ORF">GHN94_16310</name>
    <name evidence="5" type="ORF">GHO29_18980</name>
</gene>
<reference evidence="6 7" key="1">
    <citation type="submission" date="2019-10" db="EMBL/GenBank/DDBJ databases">
        <title>Evaluation of single-gene subtyping targets for Pseudomonas.</title>
        <authorList>
            <person name="Reichler S.J."/>
            <person name="Orsi R.H."/>
            <person name="Wiedmann M."/>
            <person name="Martin N.H."/>
            <person name="Murphy S.I."/>
        </authorList>
    </citation>
    <scope>NUCLEOTIDE SEQUENCE</scope>
    <source>
        <strain evidence="2 8">FSL R10-0802</strain>
        <strain evidence="4 7">FSL R10-1594</strain>
        <strain evidence="5 6">FSL R10-1984</strain>
        <strain evidence="3">FSL R10-2339</strain>
    </source>
</reference>
<dbReference type="EMBL" id="WIVW01000034">
    <property type="protein sequence ID" value="MQU28565.1"/>
    <property type="molecule type" value="Genomic_DNA"/>
</dbReference>
<evidence type="ECO:0000313" key="3">
    <source>
        <dbReference type="EMBL" id="MQT78741.1"/>
    </source>
</evidence>
<evidence type="ECO:0000256" key="1">
    <source>
        <dbReference type="SAM" id="Phobius"/>
    </source>
</evidence>
<evidence type="ECO:0000313" key="5">
    <source>
        <dbReference type="EMBL" id="MQU28565.1"/>
    </source>
</evidence>
<keyword evidence="8" id="KW-1185">Reference proteome</keyword>
<dbReference type="Gene3D" id="1.20.1170.10">
    <property type="match status" value="1"/>
</dbReference>
<dbReference type="Proteomes" id="UP000713985">
    <property type="component" value="Unassembled WGS sequence"/>
</dbReference>
<dbReference type="EMBL" id="WIWP01000032">
    <property type="protein sequence ID" value="MQT27383.1"/>
    <property type="molecule type" value="Genomic_DNA"/>
</dbReference>
<evidence type="ECO:0000313" key="4">
    <source>
        <dbReference type="EMBL" id="MQU14857.1"/>
    </source>
</evidence>
<dbReference type="NCBIfam" id="NF033928">
    <property type="entry name" value="alph_xenorhab_A"/>
    <property type="match status" value="1"/>
</dbReference>
<dbReference type="OrthoDB" id="6844944at2"/>
<organism evidence="3">
    <name type="scientific">Pseudomonas helleri</name>
    <dbReference type="NCBI Taxonomy" id="1608996"/>
    <lineage>
        <taxon>Bacteria</taxon>
        <taxon>Pseudomonadati</taxon>
        <taxon>Pseudomonadota</taxon>
        <taxon>Gammaproteobacteria</taxon>
        <taxon>Pseudomonadales</taxon>
        <taxon>Pseudomonadaceae</taxon>
        <taxon>Pseudomonas</taxon>
    </lineage>
</organism>
<dbReference type="Proteomes" id="UP000443000">
    <property type="component" value="Unassembled WGS sequence"/>
</dbReference>
<proteinExistence type="predicted"/>
<comment type="caution">
    <text evidence="3">The sequence shown here is derived from an EMBL/GenBank/DDBJ whole genome shotgun (WGS) entry which is preliminary data.</text>
</comment>
<keyword evidence="1" id="KW-1133">Transmembrane helix</keyword>
<evidence type="ECO:0000313" key="7">
    <source>
        <dbReference type="Proteomes" id="UP000443000"/>
    </source>
</evidence>
<evidence type="ECO:0000313" key="6">
    <source>
        <dbReference type="Proteomes" id="UP000437970"/>
    </source>
</evidence>
<dbReference type="Proteomes" id="UP000437970">
    <property type="component" value="Unassembled WGS sequence"/>
</dbReference>
<dbReference type="CDD" id="cd22657">
    <property type="entry name" value="ClyA_XaxA-like"/>
    <property type="match status" value="1"/>
</dbReference>
<protein>
    <submittedName>
        <fullName evidence="3">Alpha-xenorhabdolysin family binary toxin subunit A</fullName>
    </submittedName>
</protein>
<dbReference type="SUPFAM" id="SSF58100">
    <property type="entry name" value="Bacterial hemolysins"/>
    <property type="match status" value="1"/>
</dbReference>
<evidence type="ECO:0000313" key="8">
    <source>
        <dbReference type="Proteomes" id="UP000713985"/>
    </source>
</evidence>
<feature type="transmembrane region" description="Helical" evidence="1">
    <location>
        <begin position="260"/>
        <end position="283"/>
    </location>
</feature>
<name>A0A6A7YP85_9PSED</name>
<keyword evidence="1" id="KW-0812">Transmembrane</keyword>